<evidence type="ECO:0000313" key="3">
    <source>
        <dbReference type="EMBL" id="GEL73000.1"/>
    </source>
</evidence>
<reference evidence="3 6" key="2">
    <citation type="submission" date="2019-07" db="EMBL/GenBank/DDBJ databases">
        <title>Whole genome shotgun sequence of Myxococcus virescens NBRC 100334.</title>
        <authorList>
            <person name="Hosoyama A."/>
            <person name="Uohara A."/>
            <person name="Ohji S."/>
            <person name="Ichikawa N."/>
        </authorList>
    </citation>
    <scope>NUCLEOTIDE SEQUENCE [LARGE SCALE GENOMIC DNA]</scope>
    <source>
        <strain evidence="3 6">NBRC 100334</strain>
    </source>
</reference>
<name>A0A511HHE9_9BACT</name>
<dbReference type="EMBL" id="FNAJ01000004">
    <property type="protein sequence ID" value="SDE08072.1"/>
    <property type="molecule type" value="Genomic_DNA"/>
</dbReference>
<evidence type="ECO:0000256" key="1">
    <source>
        <dbReference type="SAM" id="MobiDB-lite"/>
    </source>
</evidence>
<dbReference type="Proteomes" id="UP000321224">
    <property type="component" value="Unassembled WGS sequence"/>
</dbReference>
<feature type="compositionally biased region" description="Low complexity" evidence="1">
    <location>
        <begin position="37"/>
        <end position="55"/>
    </location>
</feature>
<evidence type="ECO:0000313" key="6">
    <source>
        <dbReference type="Proteomes" id="UP000321224"/>
    </source>
</evidence>
<feature type="signal peptide" evidence="2">
    <location>
        <begin position="1"/>
        <end position="24"/>
    </location>
</feature>
<feature type="region of interest" description="Disordered" evidence="1">
    <location>
        <begin position="24"/>
        <end position="86"/>
    </location>
</feature>
<feature type="compositionally biased region" description="Polar residues" evidence="1">
    <location>
        <begin position="56"/>
        <end position="66"/>
    </location>
</feature>
<dbReference type="PROSITE" id="PS51257">
    <property type="entry name" value="PROKAR_LIPOPROTEIN"/>
    <property type="match status" value="1"/>
</dbReference>
<dbReference type="EMBL" id="BJVY01000029">
    <property type="protein sequence ID" value="GEL73000.1"/>
    <property type="molecule type" value="Genomic_DNA"/>
</dbReference>
<comment type="caution">
    <text evidence="3">The sequence shown here is derived from an EMBL/GenBank/DDBJ whole genome shotgun (WGS) entry which is preliminary data.</text>
</comment>
<feature type="compositionally biased region" description="Low complexity" evidence="1">
    <location>
        <begin position="69"/>
        <end position="79"/>
    </location>
</feature>
<evidence type="ECO:0000313" key="5">
    <source>
        <dbReference type="Proteomes" id="UP000198717"/>
    </source>
</evidence>
<keyword evidence="5" id="KW-1185">Reference proteome</keyword>
<sequence>MKLGIRVFGSVAVGLLMMACGSVAPEVKPDPTSAPVSAQPPEQALAQPPASEQPSEQVSAQPSEQASVPAPEQPSEQAPAQPPAKPCLYVEARGTYSTREEACAMSRQQAPRFCAERGGVKSIGDDCMATDRPPYQGAYRVCCND</sequence>
<keyword evidence="2" id="KW-0732">Signal</keyword>
<organism evidence="3 6">
    <name type="scientific">Myxococcus virescens</name>
    <dbReference type="NCBI Taxonomy" id="83456"/>
    <lineage>
        <taxon>Bacteria</taxon>
        <taxon>Pseudomonadati</taxon>
        <taxon>Myxococcota</taxon>
        <taxon>Myxococcia</taxon>
        <taxon>Myxococcales</taxon>
        <taxon>Cystobacterineae</taxon>
        <taxon>Myxococcaceae</taxon>
        <taxon>Myxococcus</taxon>
    </lineage>
</organism>
<dbReference type="RefSeq" id="WP_244171705.1">
    <property type="nucleotide sequence ID" value="NZ_BJVY01000029.1"/>
</dbReference>
<proteinExistence type="predicted"/>
<dbReference type="AlphaFoldDB" id="A0A511HHE9"/>
<evidence type="ECO:0000313" key="4">
    <source>
        <dbReference type="EMBL" id="SDE08072.1"/>
    </source>
</evidence>
<accession>A0A511HHE9</accession>
<evidence type="ECO:0000256" key="2">
    <source>
        <dbReference type="SAM" id="SignalP"/>
    </source>
</evidence>
<protein>
    <recommendedName>
        <fullName evidence="7">SPOR domain-containing protein</fullName>
    </recommendedName>
</protein>
<reference evidence="4 5" key="1">
    <citation type="submission" date="2016-10" db="EMBL/GenBank/DDBJ databases">
        <authorList>
            <person name="Varghese N."/>
            <person name="Submissions S."/>
        </authorList>
    </citation>
    <scope>NUCLEOTIDE SEQUENCE [LARGE SCALE GENOMIC DNA]</scope>
    <source>
        <strain evidence="4 5">DSM 2260</strain>
    </source>
</reference>
<gene>
    <name evidence="3" type="ORF">MVI01_47840</name>
    <name evidence="4" type="ORF">SAMN04488504_104103</name>
</gene>
<feature type="chain" id="PRO_5022777338" description="SPOR domain-containing protein" evidence="2">
    <location>
        <begin position="25"/>
        <end position="145"/>
    </location>
</feature>
<evidence type="ECO:0008006" key="7">
    <source>
        <dbReference type="Google" id="ProtNLM"/>
    </source>
</evidence>
<dbReference type="Proteomes" id="UP000198717">
    <property type="component" value="Unassembled WGS sequence"/>
</dbReference>